<dbReference type="PANTHER" id="PTHR30222:SF17">
    <property type="entry name" value="SPERMIDINE_PUTRESCINE-BINDING PERIPLASMIC PROTEIN"/>
    <property type="match status" value="1"/>
</dbReference>
<dbReference type="InterPro" id="IPR006311">
    <property type="entry name" value="TAT_signal"/>
</dbReference>
<dbReference type="AlphaFoldDB" id="A0A1X1WWP6"/>
<evidence type="ECO:0000313" key="8">
    <source>
        <dbReference type="Proteomes" id="UP001084650"/>
    </source>
</evidence>
<reference evidence="6 7" key="1">
    <citation type="submission" date="2016-01" db="EMBL/GenBank/DDBJ databases">
        <title>The new phylogeny of the genus Mycobacterium.</title>
        <authorList>
            <person name="Tarcisio F."/>
            <person name="Conor M."/>
            <person name="Antonella G."/>
            <person name="Elisabetta G."/>
            <person name="Giulia F.S."/>
            <person name="Sara T."/>
            <person name="Anna F."/>
            <person name="Clotilde B."/>
            <person name="Roberto B."/>
            <person name="Veronica D.S."/>
            <person name="Fabio R."/>
            <person name="Monica P."/>
            <person name="Olivier J."/>
            <person name="Enrico T."/>
            <person name="Nicola S."/>
        </authorList>
    </citation>
    <scope>NUCLEOTIDE SEQUENCE [LARGE SCALE GENOMIC DNA]</scope>
    <source>
        <strain evidence="6 7">DSM 45541</strain>
    </source>
</reference>
<dbReference type="CDD" id="cd13590">
    <property type="entry name" value="PBP2_PotD_PotF_like"/>
    <property type="match status" value="1"/>
</dbReference>
<dbReference type="EMBL" id="LQPC01000019">
    <property type="protein sequence ID" value="ORV91024.1"/>
    <property type="molecule type" value="Genomic_DNA"/>
</dbReference>
<dbReference type="PROSITE" id="PS51318">
    <property type="entry name" value="TAT"/>
    <property type="match status" value="1"/>
</dbReference>
<reference evidence="5" key="2">
    <citation type="submission" date="2022-12" db="EMBL/GenBank/DDBJ databases">
        <title>Whole genome sequence of Mycolicibacterium iranicum strain SBH312.</title>
        <authorList>
            <person name="Jani J."/>
            <person name="Arifin Mustapha Z."/>
            <person name="Ahmed K."/>
            <person name="Kai Ling C."/>
        </authorList>
    </citation>
    <scope>NUCLEOTIDE SEQUENCE</scope>
    <source>
        <strain evidence="5">SBH312</strain>
    </source>
</reference>
<dbReference type="InterPro" id="IPR019546">
    <property type="entry name" value="TAT_signal_bac_arc"/>
</dbReference>
<evidence type="ECO:0000256" key="1">
    <source>
        <dbReference type="ARBA" id="ARBA00004418"/>
    </source>
</evidence>
<keyword evidence="2" id="KW-0813">Transport</keyword>
<dbReference type="EMBL" id="JAPQYE010000003">
    <property type="protein sequence ID" value="MCZ0728230.1"/>
    <property type="molecule type" value="Genomic_DNA"/>
</dbReference>
<gene>
    <name evidence="6" type="ORF">AWC12_05620</name>
    <name evidence="5" type="ORF">OY187_09240</name>
</gene>
<comment type="subcellular location">
    <subcellularLocation>
        <location evidence="1">Periplasm</location>
    </subcellularLocation>
</comment>
<proteinExistence type="predicted"/>
<protein>
    <submittedName>
        <fullName evidence="5">Spermidine/putrescine ABC transporter substrate-binding protein</fullName>
    </submittedName>
    <submittedName>
        <fullName evidence="6">Twin-arginine translocation pathway signal protein</fullName>
    </submittedName>
</protein>
<accession>A0A1X1WWP6</accession>
<keyword evidence="4" id="KW-0574">Periplasm</keyword>
<dbReference type="GO" id="GO:0019808">
    <property type="term" value="F:polyamine binding"/>
    <property type="evidence" value="ECO:0007669"/>
    <property type="project" value="InterPro"/>
</dbReference>
<dbReference type="PANTHER" id="PTHR30222">
    <property type="entry name" value="SPERMIDINE/PUTRESCINE-BINDING PERIPLASMIC PROTEIN"/>
    <property type="match status" value="1"/>
</dbReference>
<dbReference type="SUPFAM" id="SSF53850">
    <property type="entry name" value="Periplasmic binding protein-like II"/>
    <property type="match status" value="1"/>
</dbReference>
<dbReference type="RefSeq" id="WP_024445863.1">
    <property type="nucleotide sequence ID" value="NZ_JAPQYE010000003.1"/>
</dbReference>
<evidence type="ECO:0000313" key="6">
    <source>
        <dbReference type="EMBL" id="ORV91024.1"/>
    </source>
</evidence>
<dbReference type="NCBIfam" id="TIGR01409">
    <property type="entry name" value="TAT_signal_seq"/>
    <property type="match status" value="1"/>
</dbReference>
<dbReference type="GO" id="GO:0042597">
    <property type="term" value="C:periplasmic space"/>
    <property type="evidence" value="ECO:0007669"/>
    <property type="project" value="UniProtKB-SubCell"/>
</dbReference>
<dbReference type="InterPro" id="IPR001188">
    <property type="entry name" value="Sperm_putr-bd"/>
</dbReference>
<name>A0A1X1WWP6_MYCIR</name>
<dbReference type="PRINTS" id="PR00909">
    <property type="entry name" value="SPERMDNBNDNG"/>
</dbReference>
<keyword evidence="3" id="KW-0732">Signal</keyword>
<dbReference type="Proteomes" id="UP000193622">
    <property type="component" value="Unassembled WGS sequence"/>
</dbReference>
<dbReference type="GO" id="GO:0015846">
    <property type="term" value="P:polyamine transport"/>
    <property type="evidence" value="ECO:0007669"/>
    <property type="project" value="InterPro"/>
</dbReference>
<dbReference type="InterPro" id="IPR006059">
    <property type="entry name" value="SBP"/>
</dbReference>
<evidence type="ECO:0000256" key="3">
    <source>
        <dbReference type="ARBA" id="ARBA00022729"/>
    </source>
</evidence>
<dbReference type="Pfam" id="PF13416">
    <property type="entry name" value="SBP_bac_8"/>
    <property type="match status" value="1"/>
</dbReference>
<evidence type="ECO:0000313" key="5">
    <source>
        <dbReference type="EMBL" id="MCZ0728230.1"/>
    </source>
</evidence>
<evidence type="ECO:0000313" key="7">
    <source>
        <dbReference type="Proteomes" id="UP000193622"/>
    </source>
</evidence>
<evidence type="ECO:0000256" key="4">
    <source>
        <dbReference type="ARBA" id="ARBA00022764"/>
    </source>
</evidence>
<dbReference type="Gene3D" id="3.40.190.10">
    <property type="entry name" value="Periplasmic binding protein-like II"/>
    <property type="match status" value="2"/>
</dbReference>
<dbReference type="Proteomes" id="UP001084650">
    <property type="component" value="Unassembled WGS sequence"/>
</dbReference>
<keyword evidence="8" id="KW-1185">Reference proteome</keyword>
<evidence type="ECO:0000256" key="2">
    <source>
        <dbReference type="ARBA" id="ARBA00022448"/>
    </source>
</evidence>
<sequence>MSPEFNPQQLARMAASRTSRRRFLGGSAAAAAGLTLGSSFLAACGSGSESSSSSSEDSGPASGTLRISNWPLYMADGFIAAFQTASGITVDYKEDFNDNEQWFAKVKEPLARKQDIGADLAVPTTFLAVRLNQLGWLNKINKDAVPNMKNLRPDLLEASVDPGREFSAPYMSGLVGLAYNRTATGRDIRTIDDLWDPAFKGRVSLFSDAQDGLGMIMLSQGNSPESPTTETVQQAIDLVREQNDAGQIRRFTGNDYADDLAAGNIAVAQAYSGDIVQLQADNPDLQFVVPESGATTFVDTMVIPYTTQNQKAAESWIDYVYDRANYAKLVSYVQYIPVLSDMTEELEKIDPESAGNPLINPPADVLAKSKGWAPLTDEQTQEYNTAYAAVTGG</sequence>
<organism evidence="6 7">
    <name type="scientific">Mycolicibacterium iranicum</name>
    <name type="common">Mycobacterium iranicum</name>
    <dbReference type="NCBI Taxonomy" id="912594"/>
    <lineage>
        <taxon>Bacteria</taxon>
        <taxon>Bacillati</taxon>
        <taxon>Actinomycetota</taxon>
        <taxon>Actinomycetes</taxon>
        <taxon>Mycobacteriales</taxon>
        <taxon>Mycobacteriaceae</taxon>
        <taxon>Mycolicibacterium</taxon>
    </lineage>
</organism>
<comment type="caution">
    <text evidence="6">The sequence shown here is derived from an EMBL/GenBank/DDBJ whole genome shotgun (WGS) entry which is preliminary data.</text>
</comment>